<dbReference type="Gramene" id="Psat02G0368500-T1">
    <property type="protein sequence ID" value="KAI5437658.1"/>
    <property type="gene ID" value="KIW84_023685"/>
</dbReference>
<name>A0A9D4VL01_PEA</name>
<evidence type="ECO:0000313" key="5">
    <source>
        <dbReference type="Proteomes" id="UP001058974"/>
    </source>
</evidence>
<proteinExistence type="predicted"/>
<gene>
    <name evidence="4" type="ORF">KIW84_023685</name>
    <name evidence="3" type="ORF">KIW84_035423</name>
    <name evidence="2" type="ORF">KIW84_071555</name>
</gene>
<organism evidence="2 5">
    <name type="scientific">Pisum sativum</name>
    <name type="common">Garden pea</name>
    <name type="synonym">Lathyrus oleraceus</name>
    <dbReference type="NCBI Taxonomy" id="3888"/>
    <lineage>
        <taxon>Eukaryota</taxon>
        <taxon>Viridiplantae</taxon>
        <taxon>Streptophyta</taxon>
        <taxon>Embryophyta</taxon>
        <taxon>Tracheophyta</taxon>
        <taxon>Spermatophyta</taxon>
        <taxon>Magnoliopsida</taxon>
        <taxon>eudicotyledons</taxon>
        <taxon>Gunneridae</taxon>
        <taxon>Pentapetalae</taxon>
        <taxon>rosids</taxon>
        <taxon>fabids</taxon>
        <taxon>Fabales</taxon>
        <taxon>Fabaceae</taxon>
        <taxon>Papilionoideae</taxon>
        <taxon>50 kb inversion clade</taxon>
        <taxon>NPAAA clade</taxon>
        <taxon>Hologalegina</taxon>
        <taxon>IRL clade</taxon>
        <taxon>Fabeae</taxon>
        <taxon>Lathyrus</taxon>
    </lineage>
</organism>
<protein>
    <submittedName>
        <fullName evidence="2">Uncharacterized protein</fullName>
    </submittedName>
</protein>
<dbReference type="EMBL" id="JAMSHJ010000002">
    <property type="protein sequence ID" value="KAI5437658.1"/>
    <property type="molecule type" value="Genomic_DNA"/>
</dbReference>
<keyword evidence="5" id="KW-1185">Reference proteome</keyword>
<sequence>MGMATGSPVYNRNSSQNPHELGNLHGRSGGHDNVVKLLASEPVESSHAPDTVGPYKENDHIRNMEMDLRKKSVHGKEVSSQTSGNQGSTFIKNAKSPESTGSFNDFDHIAARKMDGVASNTLESSSRLGIGVEVWVLEEGVEYIAFPLVSSTFPVLSL</sequence>
<dbReference type="Proteomes" id="UP001058974">
    <property type="component" value="Chromosome 3"/>
</dbReference>
<evidence type="ECO:0000313" key="4">
    <source>
        <dbReference type="EMBL" id="KAI5437658.1"/>
    </source>
</evidence>
<feature type="compositionally biased region" description="Polar residues" evidence="1">
    <location>
        <begin position="78"/>
        <end position="97"/>
    </location>
</feature>
<feature type="region of interest" description="Disordered" evidence="1">
    <location>
        <begin position="1"/>
        <end position="32"/>
    </location>
</feature>
<evidence type="ECO:0000313" key="3">
    <source>
        <dbReference type="EMBL" id="KAI5431246.1"/>
    </source>
</evidence>
<feature type="region of interest" description="Disordered" evidence="1">
    <location>
        <begin position="70"/>
        <end position="97"/>
    </location>
</feature>
<dbReference type="AlphaFoldDB" id="A0A9D4VL01"/>
<feature type="compositionally biased region" description="Polar residues" evidence="1">
    <location>
        <begin position="8"/>
        <end position="18"/>
    </location>
</feature>
<dbReference type="Proteomes" id="UP001058974">
    <property type="component" value="Chromosome 2"/>
</dbReference>
<evidence type="ECO:0000256" key="1">
    <source>
        <dbReference type="SAM" id="MobiDB-lite"/>
    </source>
</evidence>
<evidence type="ECO:0000313" key="2">
    <source>
        <dbReference type="EMBL" id="KAI5384595.1"/>
    </source>
</evidence>
<reference evidence="2 5" key="1">
    <citation type="journal article" date="2022" name="Nat. Genet.">
        <title>Improved pea reference genome and pan-genome highlight genomic features and evolutionary characteristics.</title>
        <authorList>
            <person name="Yang T."/>
            <person name="Liu R."/>
            <person name="Luo Y."/>
            <person name="Hu S."/>
            <person name="Wang D."/>
            <person name="Wang C."/>
            <person name="Pandey M.K."/>
            <person name="Ge S."/>
            <person name="Xu Q."/>
            <person name="Li N."/>
            <person name="Li G."/>
            <person name="Huang Y."/>
            <person name="Saxena R.K."/>
            <person name="Ji Y."/>
            <person name="Li M."/>
            <person name="Yan X."/>
            <person name="He Y."/>
            <person name="Liu Y."/>
            <person name="Wang X."/>
            <person name="Xiang C."/>
            <person name="Varshney R.K."/>
            <person name="Ding H."/>
            <person name="Gao S."/>
            <person name="Zong X."/>
        </authorList>
    </citation>
    <scope>NUCLEOTIDE SEQUENCE [LARGE SCALE GENOMIC DNA]</scope>
    <source>
        <strain evidence="2 5">cv. Zhongwan 6</strain>
    </source>
</reference>
<dbReference type="EMBL" id="JAMSHJ010000007">
    <property type="protein sequence ID" value="KAI5384595.1"/>
    <property type="molecule type" value="Genomic_DNA"/>
</dbReference>
<dbReference type="Proteomes" id="UP001058974">
    <property type="component" value="Chromosome 7"/>
</dbReference>
<dbReference type="EMBL" id="JAMSHJ010000003">
    <property type="protein sequence ID" value="KAI5431246.1"/>
    <property type="molecule type" value="Genomic_DNA"/>
</dbReference>
<dbReference type="Gramene" id="Psat03G0542300-T1">
    <property type="protein sequence ID" value="KAI5431246.1"/>
    <property type="gene ID" value="KIW84_035423"/>
</dbReference>
<accession>A0A9D4VL01</accession>
<dbReference type="Gramene" id="Psat07G0155500-T1">
    <property type="protein sequence ID" value="KAI5384595.1"/>
    <property type="gene ID" value="KIW84_071555"/>
</dbReference>
<comment type="caution">
    <text evidence="2">The sequence shown here is derived from an EMBL/GenBank/DDBJ whole genome shotgun (WGS) entry which is preliminary data.</text>
</comment>